<gene>
    <name evidence="1" type="primary">ORF214939</name>
</gene>
<protein>
    <submittedName>
        <fullName evidence="1">Uncharacterized protein</fullName>
    </submittedName>
</protein>
<reference evidence="1" key="1">
    <citation type="submission" date="2014-12" db="EMBL/GenBank/DDBJ databases">
        <title>Insight into the proteome of Arion vulgaris.</title>
        <authorList>
            <person name="Aradska J."/>
            <person name="Bulat T."/>
            <person name="Smidak R."/>
            <person name="Sarate P."/>
            <person name="Gangsoo J."/>
            <person name="Sialana F."/>
            <person name="Bilban M."/>
            <person name="Lubec G."/>
        </authorList>
    </citation>
    <scope>NUCLEOTIDE SEQUENCE</scope>
    <source>
        <tissue evidence="1">Skin</tissue>
    </source>
</reference>
<proteinExistence type="predicted"/>
<sequence length="51" mass="5850">MLECQGCLKSARHTTKVSKPLYNCRVHLRSVSDTSDVLWTPESVRDNILFN</sequence>
<dbReference type="EMBL" id="HACG01050312">
    <property type="protein sequence ID" value="CEK97177.1"/>
    <property type="molecule type" value="Transcribed_RNA"/>
</dbReference>
<evidence type="ECO:0000313" key="1">
    <source>
        <dbReference type="EMBL" id="CEK97177.1"/>
    </source>
</evidence>
<accession>A0A0B7BW74</accession>
<name>A0A0B7BW74_9EUPU</name>
<organism evidence="1">
    <name type="scientific">Arion vulgaris</name>
    <dbReference type="NCBI Taxonomy" id="1028688"/>
    <lineage>
        <taxon>Eukaryota</taxon>
        <taxon>Metazoa</taxon>
        <taxon>Spiralia</taxon>
        <taxon>Lophotrochozoa</taxon>
        <taxon>Mollusca</taxon>
        <taxon>Gastropoda</taxon>
        <taxon>Heterobranchia</taxon>
        <taxon>Euthyneura</taxon>
        <taxon>Panpulmonata</taxon>
        <taxon>Eupulmonata</taxon>
        <taxon>Stylommatophora</taxon>
        <taxon>Helicina</taxon>
        <taxon>Arionoidea</taxon>
        <taxon>Arionidae</taxon>
        <taxon>Arion</taxon>
    </lineage>
</organism>
<dbReference type="AlphaFoldDB" id="A0A0B7BW74"/>